<dbReference type="PANTHER" id="PTHR11017">
    <property type="entry name" value="LEUCINE-RICH REPEAT-CONTAINING PROTEIN"/>
    <property type="match status" value="1"/>
</dbReference>
<dbReference type="Gene3D" id="3.80.10.10">
    <property type="entry name" value="Ribonuclease Inhibitor"/>
    <property type="match status" value="2"/>
</dbReference>
<accession>A0A3P6B530</accession>
<dbReference type="AlphaFoldDB" id="A0A3P6B530"/>
<dbReference type="Pfam" id="PF07725">
    <property type="entry name" value="LRR_3"/>
    <property type="match status" value="1"/>
</dbReference>
<dbReference type="SUPFAM" id="SSF52200">
    <property type="entry name" value="Toll/Interleukin receptor TIR domain"/>
    <property type="match status" value="1"/>
</dbReference>
<dbReference type="InterPro" id="IPR001736">
    <property type="entry name" value="PLipase_D/transphosphatidylase"/>
</dbReference>
<dbReference type="GO" id="GO:0007165">
    <property type="term" value="P:signal transduction"/>
    <property type="evidence" value="ECO:0007669"/>
    <property type="project" value="InterPro"/>
</dbReference>
<dbReference type="InterPro" id="IPR035897">
    <property type="entry name" value="Toll_tir_struct_dom_sf"/>
</dbReference>
<dbReference type="Gene3D" id="3.40.50.10140">
    <property type="entry name" value="Toll/interleukin-1 receptor homology (TIR) domain"/>
    <property type="match status" value="1"/>
</dbReference>
<dbReference type="InterPro" id="IPR002182">
    <property type="entry name" value="NB-ARC"/>
</dbReference>
<dbReference type="FunFam" id="3.40.50.300:FF:001002">
    <property type="entry name" value="Disease resistance protein (TIR-NBS-LRR class)"/>
    <property type="match status" value="1"/>
</dbReference>
<evidence type="ECO:0000313" key="10">
    <source>
        <dbReference type="EMBL" id="VDC98267.1"/>
    </source>
</evidence>
<dbReference type="SUPFAM" id="SSF52540">
    <property type="entry name" value="P-loop containing nucleoside triphosphate hydrolases"/>
    <property type="match status" value="1"/>
</dbReference>
<evidence type="ECO:0000256" key="5">
    <source>
        <dbReference type="ARBA" id="ARBA00022821"/>
    </source>
</evidence>
<dbReference type="PANTHER" id="PTHR11017:SF228">
    <property type="entry name" value="ADP-RIBOSYL CYCLASE_CYCLIC ADP-RIBOSE HYDROLASE-RELATED"/>
    <property type="match status" value="1"/>
</dbReference>
<gene>
    <name evidence="10" type="ORF">BOLC3T19953H</name>
</gene>
<keyword evidence="6" id="KW-0520">NAD</keyword>
<feature type="domain" description="PLD phosphodiesterase" evidence="8">
    <location>
        <begin position="452"/>
        <end position="480"/>
    </location>
</feature>
<evidence type="ECO:0000256" key="3">
    <source>
        <dbReference type="ARBA" id="ARBA00022737"/>
    </source>
</evidence>
<dbReference type="GO" id="GO:0061809">
    <property type="term" value="F:NAD+ nucleosidase activity, cyclic ADP-ribose generating"/>
    <property type="evidence" value="ECO:0007669"/>
    <property type="project" value="UniProtKB-EC"/>
</dbReference>
<keyword evidence="5" id="KW-0611">Plant defense</keyword>
<comment type="catalytic activity">
    <reaction evidence="7">
        <text>NAD(+) + H2O = ADP-D-ribose + nicotinamide + H(+)</text>
        <dbReference type="Rhea" id="RHEA:16301"/>
        <dbReference type="ChEBI" id="CHEBI:15377"/>
        <dbReference type="ChEBI" id="CHEBI:15378"/>
        <dbReference type="ChEBI" id="CHEBI:17154"/>
        <dbReference type="ChEBI" id="CHEBI:57540"/>
        <dbReference type="ChEBI" id="CHEBI:57967"/>
        <dbReference type="EC" id="3.2.2.6"/>
    </reaction>
    <physiologicalReaction direction="left-to-right" evidence="7">
        <dbReference type="Rhea" id="RHEA:16302"/>
    </physiologicalReaction>
</comment>
<dbReference type="SUPFAM" id="SSF46785">
    <property type="entry name" value="Winged helix' DNA-binding domain"/>
    <property type="match status" value="1"/>
</dbReference>
<evidence type="ECO:0000256" key="2">
    <source>
        <dbReference type="ARBA" id="ARBA00022614"/>
    </source>
</evidence>
<dbReference type="InterPro" id="IPR011713">
    <property type="entry name" value="Leu-rich_rpt_3"/>
</dbReference>
<dbReference type="PRINTS" id="PR00364">
    <property type="entry name" value="DISEASERSIST"/>
</dbReference>
<keyword evidence="4" id="KW-0378">Hydrolase</keyword>
<reference evidence="10" key="1">
    <citation type="submission" date="2018-11" db="EMBL/GenBank/DDBJ databases">
        <authorList>
            <consortium name="Genoscope - CEA"/>
            <person name="William W."/>
        </authorList>
    </citation>
    <scope>NUCLEOTIDE SEQUENCE</scope>
</reference>
<dbReference type="InterPro" id="IPR000157">
    <property type="entry name" value="TIR_dom"/>
</dbReference>
<keyword evidence="3" id="KW-0677">Repeat</keyword>
<dbReference type="EC" id="3.2.2.6" evidence="1"/>
<dbReference type="Pfam" id="PF20160">
    <property type="entry name" value="C-JID"/>
    <property type="match status" value="1"/>
</dbReference>
<protein>
    <recommendedName>
        <fullName evidence="1">ADP-ribosyl cyclase/cyclic ADP-ribose hydrolase</fullName>
        <ecNumber evidence="1">3.2.2.6</ecNumber>
    </recommendedName>
</protein>
<dbReference type="PROSITE" id="PS50035">
    <property type="entry name" value="PLD"/>
    <property type="match status" value="1"/>
</dbReference>
<dbReference type="PROSITE" id="PS50104">
    <property type="entry name" value="TIR"/>
    <property type="match status" value="1"/>
</dbReference>
<dbReference type="GO" id="GO:0043531">
    <property type="term" value="F:ADP binding"/>
    <property type="evidence" value="ECO:0007669"/>
    <property type="project" value="InterPro"/>
</dbReference>
<dbReference type="InterPro" id="IPR058192">
    <property type="entry name" value="WHD_ROQ1-like"/>
</dbReference>
<dbReference type="Pfam" id="PF00931">
    <property type="entry name" value="NB-ARC"/>
    <property type="match status" value="1"/>
</dbReference>
<dbReference type="GO" id="GO:0006952">
    <property type="term" value="P:defense response"/>
    <property type="evidence" value="ECO:0007669"/>
    <property type="project" value="UniProtKB-KW"/>
</dbReference>
<proteinExistence type="predicted"/>
<dbReference type="SMART" id="SM00255">
    <property type="entry name" value="TIR"/>
    <property type="match status" value="1"/>
</dbReference>
<dbReference type="Gene3D" id="1.10.8.430">
    <property type="entry name" value="Helical domain of apoptotic protease-activating factors"/>
    <property type="match status" value="1"/>
</dbReference>
<name>A0A3P6B530_BRAOL</name>
<dbReference type="EMBL" id="LR031872">
    <property type="protein sequence ID" value="VDC98267.1"/>
    <property type="molecule type" value="Genomic_DNA"/>
</dbReference>
<dbReference type="FunFam" id="3.40.50.10140:FF:000007">
    <property type="entry name" value="Disease resistance protein (TIR-NBS-LRR class)"/>
    <property type="match status" value="1"/>
</dbReference>
<evidence type="ECO:0000259" key="8">
    <source>
        <dbReference type="PROSITE" id="PS50035"/>
    </source>
</evidence>
<evidence type="ECO:0000259" key="9">
    <source>
        <dbReference type="PROSITE" id="PS50104"/>
    </source>
</evidence>
<dbReference type="SUPFAM" id="SSF52058">
    <property type="entry name" value="L domain-like"/>
    <property type="match status" value="1"/>
</dbReference>
<keyword evidence="2" id="KW-0433">Leucine-rich repeat</keyword>
<dbReference type="FunFam" id="3.80.10.10:FF:000386">
    <property type="entry name" value="Disease resistance protein RPS4"/>
    <property type="match status" value="1"/>
</dbReference>
<evidence type="ECO:0000256" key="7">
    <source>
        <dbReference type="ARBA" id="ARBA00047304"/>
    </source>
</evidence>
<dbReference type="FunFam" id="1.10.8.430:FF:000002">
    <property type="entry name" value="Disease resistance protein (TIR-NBS-LRR class)"/>
    <property type="match status" value="1"/>
</dbReference>
<feature type="domain" description="TIR" evidence="9">
    <location>
        <begin position="12"/>
        <end position="176"/>
    </location>
</feature>
<dbReference type="Pfam" id="PF23282">
    <property type="entry name" value="WHD_ROQ1"/>
    <property type="match status" value="1"/>
</dbReference>
<dbReference type="Pfam" id="PF01582">
    <property type="entry name" value="TIR"/>
    <property type="match status" value="1"/>
</dbReference>
<dbReference type="InterPro" id="IPR032675">
    <property type="entry name" value="LRR_dom_sf"/>
</dbReference>
<dbReference type="SMART" id="SM00382">
    <property type="entry name" value="AAA"/>
    <property type="match status" value="1"/>
</dbReference>
<sequence length="1196" mass="135984">MAYSSSFSSHNWSYDVFPSFSGGDVRKTFMSHFLKELDRKLIIAFKDNEIKKSRSLDPELTKAIKDSRIAVVIFSTNYASSSWCLNELLEIVKCKEECGQVVIPVFYGLDPSHVRKQTGDFGKIFDKTCQNKTEDKIIRWREALTGVANIFGYHSVTWANEAKMVEEIADDVLDKLNLSPSDEFEDFVGIEDHIREMSSLLHLDSKEVKMVGIWGPSGIGKTTIARALFSRLSRRFQNSVFIDKVFISKSMEVHRGANLCDYNMKLHLQRAFLAEVLDKRDIKIDHIGAVGKMLRHRKALIFIDDLDDQDVLEALAGRIQWFGSGSRIIVVTKDKHLLRAHGIDHIYEVSLPSYKLAVEMFCRYAFRKSSPPDGFAKLASEVVLRAGSLPLGLNVLGSSLRGRDVEDWPDMLPRLRNGLDGKIGRTLRVSYNGLNNKKDEAIFRHIACLFNGKEVDHIKMMLADSDLDVHIGLKNLVDKSLVHVREDNVVMHSLLQEMGEEIVHSQSDEPGEREFLIDSKDICHVFENNTGTKKVLGIALNMDTIKTLHVYENAFRRMCNLRFLEFDSQSHYMLGRAGQSHLPENFSYLPSSLKLLCWYGYPMRCMPSKFCPENLVMLKMRISMLEKLWEGVVLLPCLKEINLWGSSNLKVIPDLSKATNLERLYLGLCSSLLELSSSVRDLKKLRVLLMNLCVKVETIPAGIYLNSLVHLDLEGCSRFKTFPEIAEQDLTHTNLKSEKLREVVHKVSALKKLYKWYANVVQTLTYLVFYFWVQPFTALMTRLQLSDILSLVELPSSIQNLNKLKQLDIRDCKNLETLPTGINLQSLEYLNLFGCSRLRSFPNISVNIKGLDLSFTAIEEVPWWIEKLSMLRYLLMAKCNNLRRVSLNILKLRHLQKGDFGNCKALTEASWDGCPSVVAITTDNIHSRLHDKAGCSISMAQLDFIGCFNFDHKVLFQPQTVPMQVILSGKEVPSYFTHRTTGTSLTNIPLHHISPSQPFIRFKVCALCDVGSISTDGFNTFEIQVCFRFIDISRNYFDHVDFQRSFSSELGGHLFIKDCCVPLNKDITPLAHVDIQFRLIKENSEFKLKGCGILLPENSESLGSQPCNPNILQHVGGGNTSNDAYMGGHETEQSQECAHVCEAEEDNVVNDGCRETEQSHDKFVGSNVEALRNIKRMWVRLLDIFCFGLRQETLNL</sequence>
<evidence type="ECO:0000256" key="6">
    <source>
        <dbReference type="ARBA" id="ARBA00023027"/>
    </source>
</evidence>
<dbReference type="Gene3D" id="3.40.50.300">
    <property type="entry name" value="P-loop containing nucleotide triphosphate hydrolases"/>
    <property type="match status" value="1"/>
</dbReference>
<dbReference type="InterPro" id="IPR042197">
    <property type="entry name" value="Apaf_helical"/>
</dbReference>
<dbReference type="InterPro" id="IPR003593">
    <property type="entry name" value="AAA+_ATPase"/>
</dbReference>
<dbReference type="InterPro" id="IPR044974">
    <property type="entry name" value="Disease_R_plants"/>
</dbReference>
<dbReference type="InterPro" id="IPR027417">
    <property type="entry name" value="P-loop_NTPase"/>
</dbReference>
<evidence type="ECO:0000256" key="1">
    <source>
        <dbReference type="ARBA" id="ARBA00011982"/>
    </source>
</evidence>
<evidence type="ECO:0000256" key="4">
    <source>
        <dbReference type="ARBA" id="ARBA00022801"/>
    </source>
</evidence>
<dbReference type="InterPro" id="IPR036390">
    <property type="entry name" value="WH_DNA-bd_sf"/>
</dbReference>
<organism evidence="10">
    <name type="scientific">Brassica oleracea</name>
    <name type="common">Wild cabbage</name>
    <dbReference type="NCBI Taxonomy" id="3712"/>
    <lineage>
        <taxon>Eukaryota</taxon>
        <taxon>Viridiplantae</taxon>
        <taxon>Streptophyta</taxon>
        <taxon>Embryophyta</taxon>
        <taxon>Tracheophyta</taxon>
        <taxon>Spermatophyta</taxon>
        <taxon>Magnoliopsida</taxon>
        <taxon>eudicotyledons</taxon>
        <taxon>Gunneridae</taxon>
        <taxon>Pentapetalae</taxon>
        <taxon>rosids</taxon>
        <taxon>malvids</taxon>
        <taxon>Brassicales</taxon>
        <taxon>Brassicaceae</taxon>
        <taxon>Brassiceae</taxon>
        <taxon>Brassica</taxon>
    </lineage>
</organism>
<dbReference type="InterPro" id="IPR045344">
    <property type="entry name" value="C-JID"/>
</dbReference>